<feature type="compositionally biased region" description="Polar residues" evidence="1">
    <location>
        <begin position="192"/>
        <end position="207"/>
    </location>
</feature>
<reference evidence="2 3" key="1">
    <citation type="journal article" date="2007" name="Proc. Natl. Acad. Sci. U.S.A.">
        <title>Dandruff-associated Malassezia genomes reveal convergent and divergent virulence traits shared with plant and human fungal pathogens.</title>
        <authorList>
            <person name="Xu J."/>
            <person name="Saunders C.W."/>
            <person name="Hu P."/>
            <person name="Grant R.A."/>
            <person name="Boekhout T."/>
            <person name="Kuramae E.E."/>
            <person name="Kronstad J.W."/>
            <person name="Deangelis Y.M."/>
            <person name="Reeder N.L."/>
            <person name="Johnstone K.R."/>
            <person name="Leland M."/>
            <person name="Fieno A.M."/>
            <person name="Begley W.M."/>
            <person name="Sun Y."/>
            <person name="Lacey M.P."/>
            <person name="Chaudhary T."/>
            <person name="Keough T."/>
            <person name="Chu L."/>
            <person name="Sears R."/>
            <person name="Yuan B."/>
            <person name="Dawson T.L.Jr."/>
        </authorList>
    </citation>
    <scope>NUCLEOTIDE SEQUENCE [LARGE SCALE GENOMIC DNA]</scope>
    <source>
        <strain evidence="3">ATCC MYA-4612 / CBS 7966</strain>
    </source>
</reference>
<feature type="region of interest" description="Disordered" evidence="1">
    <location>
        <begin position="372"/>
        <end position="466"/>
    </location>
</feature>
<dbReference type="GeneID" id="5857022"/>
<dbReference type="KEGG" id="mgl:MGL_0491"/>
<protein>
    <submittedName>
        <fullName evidence="2">Uncharacterized protein</fullName>
    </submittedName>
</protein>
<feature type="compositionally biased region" description="Polar residues" evidence="1">
    <location>
        <begin position="169"/>
        <end position="182"/>
    </location>
</feature>
<feature type="compositionally biased region" description="Low complexity" evidence="1">
    <location>
        <begin position="532"/>
        <end position="541"/>
    </location>
</feature>
<keyword evidence="3" id="KW-1185">Reference proteome</keyword>
<organism evidence="2 3">
    <name type="scientific">Malassezia globosa (strain ATCC MYA-4612 / CBS 7966)</name>
    <name type="common">Dandruff-associated fungus</name>
    <dbReference type="NCBI Taxonomy" id="425265"/>
    <lineage>
        <taxon>Eukaryota</taxon>
        <taxon>Fungi</taxon>
        <taxon>Dikarya</taxon>
        <taxon>Basidiomycota</taxon>
        <taxon>Ustilaginomycotina</taxon>
        <taxon>Malasseziomycetes</taxon>
        <taxon>Malasseziales</taxon>
        <taxon>Malasseziaceae</taxon>
        <taxon>Malassezia</taxon>
    </lineage>
</organism>
<evidence type="ECO:0000313" key="2">
    <source>
        <dbReference type="EMBL" id="EDP45502.1"/>
    </source>
</evidence>
<feature type="compositionally biased region" description="Basic and acidic residues" evidence="1">
    <location>
        <begin position="133"/>
        <end position="143"/>
    </location>
</feature>
<feature type="compositionally biased region" description="Low complexity" evidence="1">
    <location>
        <begin position="548"/>
        <end position="568"/>
    </location>
</feature>
<feature type="compositionally biased region" description="Low complexity" evidence="1">
    <location>
        <begin position="274"/>
        <end position="287"/>
    </location>
</feature>
<sequence>MNPWASPWADEAETPSAGPTSTVSTSSPPIVLESKEDVLPIVPPVSLDVDPWSAVPVSSEPAIPAVADERLSTDVHIKDLNKPSATWNLSMEQAPEPTADDAHLASLTSASLMMHENVWNEGDPMPRNDGSTESDKPEEKEDNIASLAQDAERHEPATVASAEADDPAQDTTSPAPGQSELVQQDEKPQLPSHGTSPSDTSGTHVLPTTSQDTTDSTATMATTTKSSVGSAISRLGSRMTEWRQARAAAAQEAKKAAEAEQAQGWKRVTPPTRPNAANTPSTAAASRISGWLKRSTKSSTLSDKSPGTSSQAEQPSKTSLEAQDTQPGVSTRVSVTSPNFQTAPPMRSELAPTQGASSTLNADDLAWLDAATTKKAPSTTRPSLMSGAYDPAPLYDDPYEDTRGPISDADTIVHQPDGYDPYRYDPDDTDEFGDIQAYTDDDRGAATLYDAPYSPKPGPFVHRGGGEQYGSLETMVALQSSYKDEEPVIPQNKAALPPALPLPPPPAPASTARTTNRKAASDSKTPRDATTAAPVDLLLDASPPPPSQISAPPSFTSTKTTNSSTLSTKPPPPPTTTSTTSSQSKLTHADLDFLREFLGIYIDRLLALIDCIYIGSKCHYFFPFDLPLKRTCRLTAVSRAAKKKTTYPQDRISSD</sequence>
<feature type="compositionally biased region" description="Pro residues" evidence="1">
    <location>
        <begin position="498"/>
        <end position="508"/>
    </location>
</feature>
<dbReference type="Proteomes" id="UP000008837">
    <property type="component" value="Unassembled WGS sequence"/>
</dbReference>
<proteinExistence type="predicted"/>
<feature type="compositionally biased region" description="Low complexity" evidence="1">
    <location>
        <begin position="576"/>
        <end position="585"/>
    </location>
</feature>
<dbReference type="OMA" id="NPWASPW"/>
<dbReference type="VEuPathDB" id="FungiDB:MGL_0491"/>
<gene>
    <name evidence="2" type="ORF">MGL_0491</name>
</gene>
<feature type="region of interest" description="Disordered" evidence="1">
    <location>
        <begin position="1"/>
        <end position="29"/>
    </location>
</feature>
<dbReference type="OrthoDB" id="10420740at2759"/>
<dbReference type="EMBL" id="AAYY01000001">
    <property type="protein sequence ID" value="EDP45502.1"/>
    <property type="molecule type" value="Genomic_DNA"/>
</dbReference>
<feature type="compositionally biased region" description="Low complexity" evidence="1">
    <location>
        <begin position="14"/>
        <end position="29"/>
    </location>
</feature>
<evidence type="ECO:0000256" key="1">
    <source>
        <dbReference type="SAM" id="MobiDB-lite"/>
    </source>
</evidence>
<name>A8PTW9_MALGO</name>
<feature type="compositionally biased region" description="Polar residues" evidence="1">
    <location>
        <begin position="297"/>
        <end position="342"/>
    </location>
</feature>
<dbReference type="AlphaFoldDB" id="A8PTW9"/>
<feature type="region of interest" description="Disordered" evidence="1">
    <location>
        <begin position="483"/>
        <end position="585"/>
    </location>
</feature>
<feature type="region of interest" description="Disordered" evidence="1">
    <location>
        <begin position="84"/>
        <end position="358"/>
    </location>
</feature>
<evidence type="ECO:0000313" key="3">
    <source>
        <dbReference type="Proteomes" id="UP000008837"/>
    </source>
</evidence>
<feature type="compositionally biased region" description="Low complexity" evidence="1">
    <location>
        <begin position="208"/>
        <end position="227"/>
    </location>
</feature>
<dbReference type="RefSeq" id="XP_001732716.1">
    <property type="nucleotide sequence ID" value="XM_001732664.1"/>
</dbReference>
<accession>A8PTW9</accession>
<dbReference type="InParanoid" id="A8PTW9"/>
<comment type="caution">
    <text evidence="2">The sequence shown here is derived from an EMBL/GenBank/DDBJ whole genome shotgun (WGS) entry which is preliminary data.</text>
</comment>